<organism evidence="2 3">
    <name type="scientific">Marinobacter gudaonensis</name>
    <dbReference type="NCBI Taxonomy" id="375760"/>
    <lineage>
        <taxon>Bacteria</taxon>
        <taxon>Pseudomonadati</taxon>
        <taxon>Pseudomonadota</taxon>
        <taxon>Gammaproteobacteria</taxon>
        <taxon>Pseudomonadales</taxon>
        <taxon>Marinobacteraceae</taxon>
        <taxon>Marinobacter</taxon>
    </lineage>
</organism>
<keyword evidence="3" id="KW-1185">Reference proteome</keyword>
<dbReference type="RefSeq" id="WP_167363214.1">
    <property type="nucleotide sequence ID" value="NZ_FOYV01000001.1"/>
</dbReference>
<dbReference type="STRING" id="375760.SAMN04488073_1107"/>
<gene>
    <name evidence="2" type="ORF">SAMN04488073_1107</name>
</gene>
<proteinExistence type="predicted"/>
<accession>A0A1I6GLP2</accession>
<evidence type="ECO:0000256" key="1">
    <source>
        <dbReference type="SAM" id="Phobius"/>
    </source>
</evidence>
<reference evidence="3" key="1">
    <citation type="submission" date="2016-10" db="EMBL/GenBank/DDBJ databases">
        <authorList>
            <person name="Varghese N."/>
            <person name="Submissions S."/>
        </authorList>
    </citation>
    <scope>NUCLEOTIDE SEQUENCE [LARGE SCALE GENOMIC DNA]</scope>
    <source>
        <strain evidence="3">CGMCC 1.6294</strain>
    </source>
</reference>
<keyword evidence="1" id="KW-0812">Transmembrane</keyword>
<feature type="transmembrane region" description="Helical" evidence="1">
    <location>
        <begin position="25"/>
        <end position="44"/>
    </location>
</feature>
<keyword evidence="1" id="KW-0472">Membrane</keyword>
<dbReference type="Proteomes" id="UP000199290">
    <property type="component" value="Unassembled WGS sequence"/>
</dbReference>
<keyword evidence="1" id="KW-1133">Transmembrane helix</keyword>
<name>A0A1I6GLP2_9GAMM</name>
<evidence type="ECO:0000313" key="3">
    <source>
        <dbReference type="Proteomes" id="UP000199290"/>
    </source>
</evidence>
<protein>
    <submittedName>
        <fullName evidence="2">Uncharacterized protein</fullName>
    </submittedName>
</protein>
<dbReference type="EMBL" id="FOYV01000001">
    <property type="protein sequence ID" value="SFR43135.1"/>
    <property type="molecule type" value="Genomic_DNA"/>
</dbReference>
<dbReference type="AlphaFoldDB" id="A0A1I6GLP2"/>
<evidence type="ECO:0000313" key="2">
    <source>
        <dbReference type="EMBL" id="SFR43135.1"/>
    </source>
</evidence>
<sequence length="45" mass="4821">MNGLRPTSQRDNAEDVVLLAPGIKLMLASLLCLLGVSALTYVSYL</sequence>